<evidence type="ECO:0000313" key="2">
    <source>
        <dbReference type="Proteomes" id="UP000324800"/>
    </source>
</evidence>
<dbReference type="AlphaFoldDB" id="A0A5J4TDC5"/>
<protein>
    <submittedName>
        <fullName evidence="1">Uncharacterized protein</fullName>
    </submittedName>
</protein>
<proteinExistence type="predicted"/>
<name>A0A5J4TDC5_9EUKA</name>
<evidence type="ECO:0000313" key="1">
    <source>
        <dbReference type="EMBL" id="KAA6356238.1"/>
    </source>
</evidence>
<comment type="caution">
    <text evidence="1">The sequence shown here is derived from an EMBL/GenBank/DDBJ whole genome shotgun (WGS) entry which is preliminary data.</text>
</comment>
<accession>A0A5J4TDC5</accession>
<dbReference type="EMBL" id="SNRW01033312">
    <property type="protein sequence ID" value="KAA6356238.1"/>
    <property type="molecule type" value="Genomic_DNA"/>
</dbReference>
<gene>
    <name evidence="1" type="ORF">EZS28_048234</name>
</gene>
<reference evidence="1 2" key="1">
    <citation type="submission" date="2019-03" db="EMBL/GenBank/DDBJ databases">
        <title>Single cell metagenomics reveals metabolic interactions within the superorganism composed of flagellate Streblomastix strix and complex community of Bacteroidetes bacteria on its surface.</title>
        <authorList>
            <person name="Treitli S.C."/>
            <person name="Kolisko M."/>
            <person name="Husnik F."/>
            <person name="Keeling P."/>
            <person name="Hampl V."/>
        </authorList>
    </citation>
    <scope>NUCLEOTIDE SEQUENCE [LARGE SCALE GENOMIC DNA]</scope>
    <source>
        <strain evidence="1">ST1C</strain>
    </source>
</reference>
<sequence length="88" mass="9853">RFYSVSIVVLIKSSSSQKNKLNISQYFHGGTDPYVNGWALQHILLPLLQNPPSVPVLLTPHKIGLPAEYQTDPLDAPFDGQFQRLSIH</sequence>
<feature type="non-terminal residue" evidence="1">
    <location>
        <position position="1"/>
    </location>
</feature>
<dbReference type="Proteomes" id="UP000324800">
    <property type="component" value="Unassembled WGS sequence"/>
</dbReference>
<organism evidence="1 2">
    <name type="scientific">Streblomastix strix</name>
    <dbReference type="NCBI Taxonomy" id="222440"/>
    <lineage>
        <taxon>Eukaryota</taxon>
        <taxon>Metamonada</taxon>
        <taxon>Preaxostyla</taxon>
        <taxon>Oxymonadida</taxon>
        <taxon>Streblomastigidae</taxon>
        <taxon>Streblomastix</taxon>
    </lineage>
</organism>